<dbReference type="SUPFAM" id="SSF81321">
    <property type="entry name" value="Family A G protein-coupled receptor-like"/>
    <property type="match status" value="1"/>
</dbReference>
<evidence type="ECO:0000313" key="19">
    <source>
        <dbReference type="RefSeq" id="XP_070140590.1"/>
    </source>
</evidence>
<evidence type="ECO:0000256" key="8">
    <source>
        <dbReference type="ARBA" id="ARBA00023157"/>
    </source>
</evidence>
<comment type="subcellular location">
    <subcellularLocation>
        <location evidence="1">Cell membrane</location>
        <topology evidence="1">Multi-pass membrane protein</topology>
    </subcellularLocation>
</comment>
<evidence type="ECO:0000256" key="14">
    <source>
        <dbReference type="SAM" id="MobiDB-lite"/>
    </source>
</evidence>
<dbReference type="Pfam" id="PF00001">
    <property type="entry name" value="7tm_1"/>
    <property type="match status" value="2"/>
</dbReference>
<dbReference type="AlphaFoldDB" id="A0A6P4IX56"/>
<dbReference type="PROSITE" id="PS00237">
    <property type="entry name" value="G_PROTEIN_RECEP_F1_1"/>
    <property type="match status" value="1"/>
</dbReference>
<dbReference type="PRINTS" id="PR00237">
    <property type="entry name" value="GPCRRHODOPSN"/>
</dbReference>
<dbReference type="GeneID" id="108082331"/>
<dbReference type="GO" id="GO:0005886">
    <property type="term" value="C:plasma membrane"/>
    <property type="evidence" value="ECO:0007669"/>
    <property type="project" value="UniProtKB-SubCell"/>
</dbReference>
<evidence type="ECO:0000256" key="1">
    <source>
        <dbReference type="ARBA" id="ARBA00004651"/>
    </source>
</evidence>
<keyword evidence="4 13" id="KW-0812">Transmembrane</keyword>
<dbReference type="GO" id="GO:0043410">
    <property type="term" value="P:positive regulation of MAPK cascade"/>
    <property type="evidence" value="ECO:0007669"/>
    <property type="project" value="TreeGrafter"/>
</dbReference>
<evidence type="ECO:0000256" key="6">
    <source>
        <dbReference type="ARBA" id="ARBA00023040"/>
    </source>
</evidence>
<evidence type="ECO:0000256" key="4">
    <source>
        <dbReference type="ARBA" id="ARBA00022692"/>
    </source>
</evidence>
<dbReference type="FunFam" id="1.20.1070.10:FF:000299">
    <property type="entry name" value="5-hydroxytryptamine receptor 2B"/>
    <property type="match status" value="1"/>
</dbReference>
<evidence type="ECO:0000313" key="17">
    <source>
        <dbReference type="Proteomes" id="UP001652661"/>
    </source>
</evidence>
<feature type="transmembrane region" description="Helical" evidence="15">
    <location>
        <begin position="316"/>
        <end position="337"/>
    </location>
</feature>
<feature type="transmembrane region" description="Helical" evidence="15">
    <location>
        <begin position="357"/>
        <end position="379"/>
    </location>
</feature>
<keyword evidence="8" id="KW-1015">Disulfide bond</keyword>
<feature type="domain" description="G-protein coupled receptors family 1 profile" evidence="16">
    <location>
        <begin position="258"/>
        <end position="847"/>
    </location>
</feature>
<reference evidence="18" key="1">
    <citation type="submission" date="2025-04" db="UniProtKB">
        <authorList>
            <consortium name="RefSeq"/>
        </authorList>
    </citation>
    <scope>IDENTIFICATION</scope>
</reference>
<dbReference type="PANTHER" id="PTHR24248:SF200">
    <property type="entry name" value="5-HYDROXYTRYPTAMINE RECEPTOR 1B-LIKE ISOFORM X1"/>
    <property type="match status" value="1"/>
</dbReference>
<keyword evidence="7 15" id="KW-0472">Membrane</keyword>
<keyword evidence="11 13" id="KW-0807">Transducer</keyword>
<feature type="region of interest" description="Disordered" evidence="14">
    <location>
        <begin position="473"/>
        <end position="541"/>
    </location>
</feature>
<comment type="similarity">
    <text evidence="2 13">Belongs to the G-protein coupled receptor 1 family.</text>
</comment>
<dbReference type="Gene3D" id="1.20.1070.10">
    <property type="entry name" value="Rhodopsin 7-helix transmembrane proteins"/>
    <property type="match status" value="2"/>
</dbReference>
<feature type="compositionally biased region" description="Gly residues" evidence="14">
    <location>
        <begin position="659"/>
        <end position="675"/>
    </location>
</feature>
<dbReference type="RefSeq" id="XP_070140590.1">
    <property type="nucleotide sequence ID" value="XM_070284489.1"/>
</dbReference>
<dbReference type="InterPro" id="IPR017452">
    <property type="entry name" value="GPCR_Rhodpsn_7TM"/>
</dbReference>
<evidence type="ECO:0000256" key="9">
    <source>
        <dbReference type="ARBA" id="ARBA00023170"/>
    </source>
</evidence>
<feature type="transmembrane region" description="Helical" evidence="15">
    <location>
        <begin position="399"/>
        <end position="422"/>
    </location>
</feature>
<dbReference type="GO" id="GO:0004993">
    <property type="term" value="F:G protein-coupled serotonin receptor activity"/>
    <property type="evidence" value="ECO:0007669"/>
    <property type="project" value="UniProtKB-ARBA"/>
</dbReference>
<name>A0A6P4IX56_DROKI</name>
<evidence type="ECO:0000313" key="18">
    <source>
        <dbReference type="RefSeq" id="XP_017033150.1"/>
    </source>
</evidence>
<evidence type="ECO:0000256" key="3">
    <source>
        <dbReference type="ARBA" id="ARBA00022475"/>
    </source>
</evidence>
<dbReference type="GO" id="GO:0071880">
    <property type="term" value="P:adenylate cyclase-activating adrenergic receptor signaling pathway"/>
    <property type="evidence" value="ECO:0007669"/>
    <property type="project" value="TreeGrafter"/>
</dbReference>
<dbReference type="PROSITE" id="PS50262">
    <property type="entry name" value="G_PROTEIN_RECEP_F1_2"/>
    <property type="match status" value="1"/>
</dbReference>
<evidence type="ECO:0000256" key="10">
    <source>
        <dbReference type="ARBA" id="ARBA00023180"/>
    </source>
</evidence>
<evidence type="ECO:0000256" key="7">
    <source>
        <dbReference type="ARBA" id="ARBA00023136"/>
    </source>
</evidence>
<dbReference type="GO" id="GO:0007198">
    <property type="term" value="P:adenylate cyclase-inhibiting serotonin receptor signaling pathway"/>
    <property type="evidence" value="ECO:0007669"/>
    <property type="project" value="UniProtKB-ARBA"/>
</dbReference>
<feature type="transmembrane region" description="Helical" evidence="15">
    <location>
        <begin position="828"/>
        <end position="850"/>
    </location>
</feature>
<proteinExistence type="inferred from homology"/>
<feature type="transmembrane region" description="Helical" evidence="15">
    <location>
        <begin position="246"/>
        <end position="268"/>
    </location>
</feature>
<evidence type="ECO:0000256" key="12">
    <source>
        <dbReference type="ARBA" id="ARBA00059615"/>
    </source>
</evidence>
<feature type="compositionally biased region" description="Low complexity" evidence="14">
    <location>
        <begin position="649"/>
        <end position="658"/>
    </location>
</feature>
<evidence type="ECO:0000256" key="5">
    <source>
        <dbReference type="ARBA" id="ARBA00022989"/>
    </source>
</evidence>
<feature type="compositionally biased region" description="Polar residues" evidence="14">
    <location>
        <begin position="505"/>
        <end position="525"/>
    </location>
</feature>
<gene>
    <name evidence="18" type="primary">LOC108082331</name>
    <name evidence="19" type="synonym">5-HT1A</name>
</gene>
<feature type="region of interest" description="Disordered" evidence="14">
    <location>
        <begin position="726"/>
        <end position="785"/>
    </location>
</feature>
<dbReference type="SMART" id="SM01381">
    <property type="entry name" value="7TM_GPCR_Srsx"/>
    <property type="match status" value="1"/>
</dbReference>
<feature type="compositionally biased region" description="Acidic residues" evidence="14">
    <location>
        <begin position="40"/>
        <end position="53"/>
    </location>
</feature>
<keyword evidence="6 13" id="KW-0297">G-protein coupled receptor</keyword>
<keyword evidence="9 13" id="KW-0675">Receptor</keyword>
<evidence type="ECO:0000256" key="11">
    <source>
        <dbReference type="ARBA" id="ARBA00023224"/>
    </source>
</evidence>
<dbReference type="GO" id="GO:0042752">
    <property type="term" value="P:regulation of circadian rhythm"/>
    <property type="evidence" value="ECO:0007669"/>
    <property type="project" value="UniProtKB-ARBA"/>
</dbReference>
<dbReference type="OrthoDB" id="10034726at2759"/>
<feature type="compositionally biased region" description="Acidic residues" evidence="14">
    <location>
        <begin position="601"/>
        <end position="613"/>
    </location>
</feature>
<keyword evidence="17" id="KW-1185">Reference proteome</keyword>
<dbReference type="FunFam" id="1.20.1070.10:FF:000310">
    <property type="entry name" value="5-hydroxytryptamine receptor 2B"/>
    <property type="match status" value="1"/>
</dbReference>
<keyword evidence="5 15" id="KW-1133">Transmembrane helix</keyword>
<feature type="transmembrane region" description="Helical" evidence="15">
    <location>
        <begin position="275"/>
        <end position="296"/>
    </location>
</feature>
<feature type="compositionally biased region" description="Low complexity" evidence="14">
    <location>
        <begin position="751"/>
        <end position="765"/>
    </location>
</feature>
<dbReference type="GO" id="GO:0007208">
    <property type="term" value="P:phospholipase C-activating serotonin receptor signaling pathway"/>
    <property type="evidence" value="ECO:0007669"/>
    <property type="project" value="UniProtKB-ARBA"/>
</dbReference>
<protein>
    <submittedName>
        <fullName evidence="18 19">5-hydroxytryptamine receptor 2A</fullName>
    </submittedName>
</protein>
<feature type="compositionally biased region" description="Gly residues" evidence="14">
    <location>
        <begin position="479"/>
        <end position="499"/>
    </location>
</feature>
<feature type="region of interest" description="Disordered" evidence="14">
    <location>
        <begin position="31"/>
        <end position="113"/>
    </location>
</feature>
<keyword evidence="3" id="KW-1003">Cell membrane</keyword>
<feature type="compositionally biased region" description="Low complexity" evidence="14">
    <location>
        <begin position="728"/>
        <end position="738"/>
    </location>
</feature>
<comment type="function">
    <text evidence="12">This is one of the several different receptors for 5-hydroxytryptamine (serotonin), a biogenic hormone that functions as a neurotransmitter, a hormone, and a mitogen. The activity of this receptor is mediated by G proteins which inhibit adenylate cyclase.</text>
</comment>
<accession>A0A6P4IX56</accession>
<evidence type="ECO:0000256" key="2">
    <source>
        <dbReference type="ARBA" id="ARBA00010663"/>
    </source>
</evidence>
<evidence type="ECO:0000256" key="15">
    <source>
        <dbReference type="SAM" id="Phobius"/>
    </source>
</evidence>
<evidence type="ECO:0000259" key="16">
    <source>
        <dbReference type="PROSITE" id="PS50262"/>
    </source>
</evidence>
<evidence type="ECO:0000256" key="13">
    <source>
        <dbReference type="RuleBase" id="RU000688"/>
    </source>
</evidence>
<dbReference type="Proteomes" id="UP001652661">
    <property type="component" value="Chromosome 2R"/>
</dbReference>
<feature type="region of interest" description="Disordered" evidence="14">
    <location>
        <begin position="561"/>
        <end position="614"/>
    </location>
</feature>
<keyword evidence="10" id="KW-0325">Glycoprotein</keyword>
<dbReference type="PANTHER" id="PTHR24248">
    <property type="entry name" value="ADRENERGIC RECEPTOR-RELATED G-PROTEIN COUPLED RECEPTOR"/>
    <property type="match status" value="1"/>
</dbReference>
<dbReference type="InterPro" id="IPR000276">
    <property type="entry name" value="GPCR_Rhodpsn"/>
</dbReference>
<dbReference type="CDD" id="cd15331">
    <property type="entry name" value="7tmA_5-HT1A_invertebrates"/>
    <property type="match status" value="1"/>
</dbReference>
<organism evidence="17 18">
    <name type="scientific">Drosophila kikkawai</name>
    <name type="common">Fruit fly</name>
    <dbReference type="NCBI Taxonomy" id="30033"/>
    <lineage>
        <taxon>Eukaryota</taxon>
        <taxon>Metazoa</taxon>
        <taxon>Ecdysozoa</taxon>
        <taxon>Arthropoda</taxon>
        <taxon>Hexapoda</taxon>
        <taxon>Insecta</taxon>
        <taxon>Pterygota</taxon>
        <taxon>Neoptera</taxon>
        <taxon>Endopterygota</taxon>
        <taxon>Diptera</taxon>
        <taxon>Brachycera</taxon>
        <taxon>Muscomorpha</taxon>
        <taxon>Ephydroidea</taxon>
        <taxon>Drosophilidae</taxon>
        <taxon>Drosophila</taxon>
        <taxon>Sophophora</taxon>
    </lineage>
</organism>
<feature type="transmembrane region" description="Helical" evidence="15">
    <location>
        <begin position="795"/>
        <end position="816"/>
    </location>
</feature>
<dbReference type="RefSeq" id="XP_017033150.1">
    <property type="nucleotide sequence ID" value="XM_017177661.1"/>
</dbReference>
<feature type="region of interest" description="Disordered" evidence="14">
    <location>
        <begin position="649"/>
        <end position="679"/>
    </location>
</feature>
<sequence length="876" mass="92384">MAHETSFNDALDYIYIANSVNDRAFLIAEPHPELQSSQGQEEEQDQDESEAEENLTVSKPLVQLEDTNNNSKRYYSSGKRRSRLKGPHSQSALKSTVPAPVLPTEPSSNSTAGSPLATAALAAAAASASVAAAAARITAKAAHRALTTATTTKAEASGSGSGSPPALQLIDMDNNYTNVAVGLGAMLLNDTLLLDGNDTGLFGEMMMNNRSGQVDLVNGSAGINVTTSKVAEDDFTQLLRMAVTSVLLGLMILVTIIGNVFVIAAIILERNLQNVANYLVASLAVADLFVACLVMPLGAVYEISQGWILGPELCDIWTSCDVLCCTASILHLVAIAVDRYWAVTNIDYIHSRTSNRVFMMIFCVWTAAVIVSLAPQFGWKDPDYLQRIEQQKCMVSQDVSYQVFATCCTFYVPLLVILALYWKIYQTARKRIHRRRPRPVAAAVNNNQPDGGAATDTKLNRLRLRLGRFSTAKTKAGSASGGGSGAGTGAGSGGPGGRALGLVDGNSTNTVNTVEDTEFSSSNVDSKSRAGIEVPSTSQSGNQIATVSHLVALAKQQGKAAAKSSTSAVNGTAANAAGKGQNEDQDQDQLHQQGGNHEQEQDPEDEEEEEDQADLAAATATLAATPATATGNGSVEVLEDPQLQQQLEQVQQLQKTAKSGGGAGAGSGGGGGGGASTSNATTITSISALSPQTPTSQGIGGIAAAAGPMTAKTSTLTSCNQAHPLCGATSSSPTPSSAQPLTPEPRSKSLQQQPTQQQHTNPQQQLSSIANPMQKVNKRKETLEAKRERKAAKTLAIITGAFVVCWLPFFVMALTMPLCAACEISDSVASLFLWLGYFNSTLNPVIYTIFSPEFRQAFKRILFGGHRPVHYRSGKL</sequence>
<dbReference type="GO" id="GO:0007210">
    <property type="term" value="P:serotonin receptor signaling pathway"/>
    <property type="evidence" value="ECO:0007669"/>
    <property type="project" value="UniProtKB-ARBA"/>
</dbReference>
<reference evidence="17 19" key="2">
    <citation type="submission" date="2025-05" db="UniProtKB">
        <authorList>
            <consortium name="RefSeq"/>
        </authorList>
    </citation>
    <scope>NUCLEOTIDE SEQUENCE [LARGE SCALE GENOMIC DNA]</scope>
    <source>
        <strain evidence="17 19">14028-0561.14</strain>
        <tissue evidence="19">Whole fly</tissue>
    </source>
</reference>